<name>A0A7Z0IRG9_9ACTN</name>
<organism evidence="1 2">
    <name type="scientific">Nocardioides panzhihuensis</name>
    <dbReference type="NCBI Taxonomy" id="860243"/>
    <lineage>
        <taxon>Bacteria</taxon>
        <taxon>Bacillati</taxon>
        <taxon>Actinomycetota</taxon>
        <taxon>Actinomycetes</taxon>
        <taxon>Propionibacteriales</taxon>
        <taxon>Nocardioidaceae</taxon>
        <taxon>Nocardioides</taxon>
    </lineage>
</organism>
<reference evidence="1 2" key="1">
    <citation type="submission" date="2020-07" db="EMBL/GenBank/DDBJ databases">
        <title>Sequencing the genomes of 1000 actinobacteria strains.</title>
        <authorList>
            <person name="Klenk H.-P."/>
        </authorList>
    </citation>
    <scope>NUCLEOTIDE SEQUENCE [LARGE SCALE GENOMIC DNA]</scope>
    <source>
        <strain evidence="1 2">DSM 26487</strain>
    </source>
</reference>
<dbReference type="Pfam" id="PF04343">
    <property type="entry name" value="DUF488"/>
    <property type="match status" value="1"/>
</dbReference>
<sequence length="149" mass="16817">MDEPRTPRLVSVGYEGRDAQELTEYLKGARVDVLIDVRLNPISRKPGLSKTRLAQNLRSNGIQYIHYRELGNPKDNREGFRSGDLSAHERFREILREDDAERALGHVSELLDCEVVALLCFEQDHASCHRGLVAEALAEKVPALAIDRV</sequence>
<comment type="caution">
    <text evidence="1">The sequence shown here is derived from an EMBL/GenBank/DDBJ whole genome shotgun (WGS) entry which is preliminary data.</text>
</comment>
<accession>A0A7Z0IRG9</accession>
<dbReference type="RefSeq" id="WP_179657425.1">
    <property type="nucleotide sequence ID" value="NZ_JACBZR010000001.1"/>
</dbReference>
<dbReference type="PANTHER" id="PTHR39337">
    <property type="entry name" value="BLR5642 PROTEIN"/>
    <property type="match status" value="1"/>
</dbReference>
<keyword evidence="2" id="KW-1185">Reference proteome</keyword>
<dbReference type="Proteomes" id="UP000564496">
    <property type="component" value="Unassembled WGS sequence"/>
</dbReference>
<dbReference type="PANTHER" id="PTHR39337:SF1">
    <property type="entry name" value="BLR5642 PROTEIN"/>
    <property type="match status" value="1"/>
</dbReference>
<dbReference type="InterPro" id="IPR007438">
    <property type="entry name" value="DUF488"/>
</dbReference>
<dbReference type="EMBL" id="JACBZR010000001">
    <property type="protein sequence ID" value="NYI76818.1"/>
    <property type="molecule type" value="Genomic_DNA"/>
</dbReference>
<protein>
    <submittedName>
        <fullName evidence="1">Uncharacterized protein (DUF488 family)</fullName>
    </submittedName>
</protein>
<proteinExistence type="predicted"/>
<evidence type="ECO:0000313" key="2">
    <source>
        <dbReference type="Proteomes" id="UP000564496"/>
    </source>
</evidence>
<evidence type="ECO:0000313" key="1">
    <source>
        <dbReference type="EMBL" id="NYI76818.1"/>
    </source>
</evidence>
<dbReference type="AlphaFoldDB" id="A0A7Z0IRG9"/>
<gene>
    <name evidence="1" type="ORF">BJ988_001466</name>
</gene>